<feature type="region of interest" description="Disordered" evidence="1">
    <location>
        <begin position="1"/>
        <end position="52"/>
    </location>
</feature>
<dbReference type="PANTHER" id="PTHR32345:SF4">
    <property type="entry name" value="TUMORHEAD"/>
    <property type="match status" value="1"/>
</dbReference>
<evidence type="ECO:0000256" key="1">
    <source>
        <dbReference type="SAM" id="MobiDB-lite"/>
    </source>
</evidence>
<feature type="compositionally biased region" description="Polar residues" evidence="1">
    <location>
        <begin position="9"/>
        <end position="20"/>
    </location>
</feature>
<proteinExistence type="predicted"/>
<feature type="compositionally biased region" description="Acidic residues" evidence="1">
    <location>
        <begin position="71"/>
        <end position="89"/>
    </location>
</feature>
<sequence>MVGILPGSADTTLAPASSNSGKRRMKTSHQDLDAEKPIKREPSPVPGELDDMQRLAENDILKFEVEDLPELEAGDTSELETDAPEDTLMSDEIPGPLTSLPRLRKVRFSDEELNVLIQEVHDNISQLFGELSVRTPTAVKNKIWEDIVAKVNAVGVTTRTVHELKKRWHDLRRRTKMKLSVFEHCARQLAGGSSVFHHQRLLQETIHPHQIQGISDLDTSSAIFASNAATSTNQDTEEDINDIVEHDKCCVEVTETSKPQRNTAFHREPREDNQQFSDHFKASQNFQQKLITELQLLRNEMSQSTHGLQQTIDMHLTHIASSINVHMAHIASSLERHLSVIAANMVMFSQKREHNADCTSVSRDLTPSPSGIPPGPICTFSSSSSSETEAYHVINQTSPKFPKSDTPFPLERGSTQGSSKARVKRKAEFFETEGNPSKCIDNKELEPGKNGVFRQINEGQSPSSRALRSRLSGTHGETNAVKRKVAK</sequence>
<dbReference type="EMBL" id="JAACNH010000009">
    <property type="protein sequence ID" value="KAG8432784.1"/>
    <property type="molecule type" value="Genomic_DNA"/>
</dbReference>
<accession>A0A8T2IP28</accession>
<keyword evidence="4" id="KW-1185">Reference proteome</keyword>
<feature type="compositionally biased region" description="Low complexity" evidence="1">
    <location>
        <begin position="461"/>
        <end position="472"/>
    </location>
</feature>
<feature type="region of interest" description="Disordered" evidence="1">
    <location>
        <begin position="397"/>
        <end position="424"/>
    </location>
</feature>
<evidence type="ECO:0000259" key="2">
    <source>
        <dbReference type="Pfam" id="PF13873"/>
    </source>
</evidence>
<comment type="caution">
    <text evidence="3">The sequence shown here is derived from an EMBL/GenBank/DDBJ whole genome shotgun (WGS) entry which is preliminary data.</text>
</comment>
<evidence type="ECO:0000313" key="3">
    <source>
        <dbReference type="EMBL" id="KAG8432784.1"/>
    </source>
</evidence>
<name>A0A8T2IP28_9PIPI</name>
<evidence type="ECO:0000313" key="4">
    <source>
        <dbReference type="Proteomes" id="UP000812440"/>
    </source>
</evidence>
<organism evidence="3 4">
    <name type="scientific">Hymenochirus boettgeri</name>
    <name type="common">Congo dwarf clawed frog</name>
    <dbReference type="NCBI Taxonomy" id="247094"/>
    <lineage>
        <taxon>Eukaryota</taxon>
        <taxon>Metazoa</taxon>
        <taxon>Chordata</taxon>
        <taxon>Craniata</taxon>
        <taxon>Vertebrata</taxon>
        <taxon>Euteleostomi</taxon>
        <taxon>Amphibia</taxon>
        <taxon>Batrachia</taxon>
        <taxon>Anura</taxon>
        <taxon>Pipoidea</taxon>
        <taxon>Pipidae</taxon>
        <taxon>Pipinae</taxon>
        <taxon>Hymenochirus</taxon>
    </lineage>
</organism>
<dbReference type="PANTHER" id="PTHR32345">
    <property type="entry name" value="MYB-RELATED TRANSCRIPTION FACTOR, PARTNER OF PROFILIN"/>
    <property type="match status" value="1"/>
</dbReference>
<dbReference type="GO" id="GO:0005634">
    <property type="term" value="C:nucleus"/>
    <property type="evidence" value="ECO:0007669"/>
    <property type="project" value="TreeGrafter"/>
</dbReference>
<reference evidence="3" key="1">
    <citation type="thesis" date="2020" institute="ProQuest LLC" country="789 East Eisenhower Parkway, Ann Arbor, MI, USA">
        <title>Comparative Genomics and Chromosome Evolution.</title>
        <authorList>
            <person name="Mudd A.B."/>
        </authorList>
    </citation>
    <scope>NUCLEOTIDE SEQUENCE</scope>
    <source>
        <strain evidence="3">Female2</strain>
        <tissue evidence="3">Blood</tissue>
    </source>
</reference>
<dbReference type="OrthoDB" id="9886953at2759"/>
<feature type="region of interest" description="Disordered" evidence="1">
    <location>
        <begin position="453"/>
        <end position="487"/>
    </location>
</feature>
<dbReference type="Proteomes" id="UP000812440">
    <property type="component" value="Chromosome 9"/>
</dbReference>
<feature type="region of interest" description="Disordered" evidence="1">
    <location>
        <begin position="71"/>
        <end position="96"/>
    </location>
</feature>
<dbReference type="AlphaFoldDB" id="A0A8T2IP28"/>
<dbReference type="GO" id="GO:0000978">
    <property type="term" value="F:RNA polymerase II cis-regulatory region sequence-specific DNA binding"/>
    <property type="evidence" value="ECO:0007669"/>
    <property type="project" value="TreeGrafter"/>
</dbReference>
<dbReference type="GO" id="GO:0000981">
    <property type="term" value="F:DNA-binding transcription factor activity, RNA polymerase II-specific"/>
    <property type="evidence" value="ECO:0007669"/>
    <property type="project" value="TreeGrafter"/>
</dbReference>
<dbReference type="InterPro" id="IPR052870">
    <property type="entry name" value="Myb-related_repressor"/>
</dbReference>
<gene>
    <name evidence="3" type="ORF">GDO86_017141</name>
</gene>
<feature type="compositionally biased region" description="Basic and acidic residues" evidence="1">
    <location>
        <begin position="28"/>
        <end position="42"/>
    </location>
</feature>
<dbReference type="Pfam" id="PF13873">
    <property type="entry name" value="Myb_DNA-bind_5"/>
    <property type="match status" value="1"/>
</dbReference>
<dbReference type="InterPro" id="IPR028002">
    <property type="entry name" value="Myb_DNA-bind_5"/>
</dbReference>
<feature type="domain" description="Myb/SANT-like DNA-binding" evidence="2">
    <location>
        <begin position="104"/>
        <end position="179"/>
    </location>
</feature>
<protein>
    <recommendedName>
        <fullName evidence="2">Myb/SANT-like DNA-binding domain-containing protein</fullName>
    </recommendedName>
</protein>